<keyword evidence="2" id="KW-1185">Reference proteome</keyword>
<evidence type="ECO:0000313" key="2">
    <source>
        <dbReference type="Proteomes" id="UP001580346"/>
    </source>
</evidence>
<accession>A0ABV5AM69</accession>
<reference evidence="1 2" key="1">
    <citation type="submission" date="2024-09" db="EMBL/GenBank/DDBJ databases">
        <title>Paenibacillus zeirhizospherea sp. nov., isolated from surface of the maize (Zea mays) roots in a horticulture field, Hungary.</title>
        <authorList>
            <person name="Marton D."/>
            <person name="Farkas M."/>
            <person name="Bedics A."/>
            <person name="Toth E."/>
            <person name="Tancsics A."/>
            <person name="Boka K."/>
            <person name="Maroti G."/>
            <person name="Kriszt B."/>
            <person name="Cserhati M."/>
        </authorList>
    </citation>
    <scope>NUCLEOTIDE SEQUENCE [LARGE SCALE GENOMIC DNA]</scope>
    <source>
        <strain evidence="1 2">KCTC 33519</strain>
    </source>
</reference>
<dbReference type="EMBL" id="JBHHMI010000001">
    <property type="protein sequence ID" value="MFB5265250.1"/>
    <property type="molecule type" value="Genomic_DNA"/>
</dbReference>
<proteinExistence type="predicted"/>
<evidence type="ECO:0000313" key="1">
    <source>
        <dbReference type="EMBL" id="MFB5265250.1"/>
    </source>
</evidence>
<protein>
    <recommendedName>
        <fullName evidence="3">HipA-like C-terminal domain-containing protein</fullName>
    </recommendedName>
</protein>
<comment type="caution">
    <text evidence="1">The sequence shown here is derived from an EMBL/GenBank/DDBJ whole genome shotgun (WGS) entry which is preliminary data.</text>
</comment>
<dbReference type="Proteomes" id="UP001580346">
    <property type="component" value="Unassembled WGS sequence"/>
</dbReference>
<evidence type="ECO:0008006" key="3">
    <source>
        <dbReference type="Google" id="ProtNLM"/>
    </source>
</evidence>
<sequence length="254" mass="29235">MSIPVMHVNASKLAQFPTSSKGDQLKWNIDNLWIKADKFGYEGLSEWVSYELIRMSNVDKELIVPYSICKIIDEDGTEYDGCYSKNFLQSGETLVTLDRLLTSNGYSFKNLVEGRSTEEAVFAVSEIVRSLTGLDVFHYMQDQLTFDAVVLNEDRHMNNIAFIKGREKYSLCPYFDHGLSLLSDLIDYPENMPIDVAMRKVKARPFNTSFKKQALSKSLRFDRESVVKFVEDHHLGRINKILKVQIRSYSDLFV</sequence>
<organism evidence="1 2">
    <name type="scientific">Paenibacillus enshidis</name>
    <dbReference type="NCBI Taxonomy" id="1458439"/>
    <lineage>
        <taxon>Bacteria</taxon>
        <taxon>Bacillati</taxon>
        <taxon>Bacillota</taxon>
        <taxon>Bacilli</taxon>
        <taxon>Bacillales</taxon>
        <taxon>Paenibacillaceae</taxon>
        <taxon>Paenibacillus</taxon>
    </lineage>
</organism>
<name>A0ABV5AM69_9BACL</name>
<dbReference type="RefSeq" id="WP_375352476.1">
    <property type="nucleotide sequence ID" value="NZ_JBHHMI010000001.1"/>
</dbReference>
<dbReference type="Gene3D" id="1.10.1070.20">
    <property type="match status" value="1"/>
</dbReference>
<gene>
    <name evidence="1" type="ORF">ACE41H_00400</name>
</gene>